<evidence type="ECO:0000313" key="3">
    <source>
        <dbReference type="Proteomes" id="UP000187209"/>
    </source>
</evidence>
<dbReference type="EMBL" id="MPUH01000712">
    <property type="protein sequence ID" value="OMJ75072.1"/>
    <property type="molecule type" value="Genomic_DNA"/>
</dbReference>
<organism evidence="2 3">
    <name type="scientific">Stentor coeruleus</name>
    <dbReference type="NCBI Taxonomy" id="5963"/>
    <lineage>
        <taxon>Eukaryota</taxon>
        <taxon>Sar</taxon>
        <taxon>Alveolata</taxon>
        <taxon>Ciliophora</taxon>
        <taxon>Postciliodesmatophora</taxon>
        <taxon>Heterotrichea</taxon>
        <taxon>Heterotrichida</taxon>
        <taxon>Stentoridae</taxon>
        <taxon>Stentor</taxon>
    </lineage>
</organism>
<comment type="caution">
    <text evidence="2">The sequence shown here is derived from an EMBL/GenBank/DDBJ whole genome shotgun (WGS) entry which is preliminary data.</text>
</comment>
<keyword evidence="1" id="KW-0175">Coiled coil</keyword>
<reference evidence="2 3" key="1">
    <citation type="submission" date="2016-11" db="EMBL/GenBank/DDBJ databases">
        <title>The macronuclear genome of Stentor coeruleus: a giant cell with tiny introns.</title>
        <authorList>
            <person name="Slabodnick M."/>
            <person name="Ruby J.G."/>
            <person name="Reiff S.B."/>
            <person name="Swart E.C."/>
            <person name="Gosai S."/>
            <person name="Prabakaran S."/>
            <person name="Witkowska E."/>
            <person name="Larue G.E."/>
            <person name="Fisher S."/>
            <person name="Freeman R.M."/>
            <person name="Gunawardena J."/>
            <person name="Chu W."/>
            <person name="Stover N.A."/>
            <person name="Gregory B.D."/>
            <person name="Nowacki M."/>
            <person name="Derisi J."/>
            <person name="Roy S.W."/>
            <person name="Marshall W.F."/>
            <person name="Sood P."/>
        </authorList>
    </citation>
    <scope>NUCLEOTIDE SEQUENCE [LARGE SCALE GENOMIC DNA]</scope>
    <source>
        <strain evidence="2">WM001</strain>
    </source>
</reference>
<dbReference type="Proteomes" id="UP000187209">
    <property type="component" value="Unassembled WGS sequence"/>
</dbReference>
<evidence type="ECO:0000313" key="2">
    <source>
        <dbReference type="EMBL" id="OMJ75072.1"/>
    </source>
</evidence>
<sequence>MGKTYCQIFIHHQQLSYALMKTKSSSPLIKSFTNAILNQIIFKDVLPDNYFYDLPGFEDGIMYTSFGQHDNPIEEILNTIERETNQINTLESPVLDLMRIPMHTYNNIKSFPSFNYTCDSTLSHIILDKIERLKLEAKEWPIVLCLNLSTDNQNEILPLVIDIEQTISFSLSLVVYEDLEKNIFLFFRDQTTDIWKCINQTESNLNYDDIIKNRNFHIKYVFYDRISNPKLNLLFKKTLNSLFLNIFFNKKFYSKVITFKSKISWLEVLLKEFNRIEDLRIQRKNEEKKLEEEKAEKKEQITKNKDATKPKNFLSVQPDDFSNISEEYMKYSSIMHKRNDKNNSEIVEEFFEELHQILYKINENCECLRCEFFTTYKTREGKIRCAVDLDLGSGETYMEYVNKCWHTYESTTLKGVNKDIFAIGDILRDGFEKFMVMKLFGTTGDNEVNLKPYLIFRISRAPSFGRKFLLELEKIDIGSYIKKNEFYNISSVIYYLDSSNDNTSVSIINEQSKWYIMGDKDDKEINTYCDAISKAYGINTSIFFYTNEQPNFSIANDVFETRFMTKNIIPFISSAITILLNLPLFKKEMMNFQIKPGFEWTQNLYEMIHDKITDARIENFIKNYMKVVDMTHYEMSTSFFIDNILENIHIKSAQGQINCLCPSCRSFMISGILLKTKKEIKKRFIVQVFQNQEIKLGGNTLNKYSGCDYNYDIKNPPLCLMIKLSNMVDPNSKEFKKHLVRAYLKDNNFITYANNNSVTEYKLKSIVFAGGDKTRSLIYNKKKLCWEFVSDPEIIPISIDDINNMKIIVGAFIPESLIYTIGISDQSLSMRICSIFSALSSINYFRKRLYPNSPWAKLMNLENKSDIVPLEILRIFTTNYETFEIESIFYNILNQMHNSVEDSENTICKCIVCKLFCCKVIEGNNENNLRKIRKLGYSITSKYLMKQMNIMKSCYDMKIFKDEIKKADEAKNLNTSDYDKGKIVNIVSVYGSKIIVADFRGRFNEDDMRTKKFINETMYFSIKGHEPLFYTLNSIILHHVTKTKYLVYKVSDEYLIFSGTEIKKYTLPSTKSLKKYTPILGFYEKTPINFVKTVLKSLVSIDHFSHSIESYNIPNSEWFDKFKSFFESQDQLENPLKIIDFIKCLHKDNPNLLQIGKDNGYDCENALKDILNYIHNKSMCCKNNQCPVCKSFLIEGSCWTVDDPMKVYNIYTTNILNVVKVACVKVIKDAILSYTIDSDVTGVSYELEELPLSLIYVLNYATNNSSSIEDIIETCNDNIKVNTDITIQRAREVATYSLVCIIFHVKNNSDRCIIARSINYSSWAFGDNEYIKGYKPENSLKNIKEITKRDDYFPAILIYNKRK</sequence>
<name>A0A1R2BE82_9CILI</name>
<gene>
    <name evidence="2" type="ORF">SteCoe_25884</name>
</gene>
<protein>
    <submittedName>
        <fullName evidence="2">Uncharacterized protein</fullName>
    </submittedName>
</protein>
<accession>A0A1R2BE82</accession>
<feature type="coiled-coil region" evidence="1">
    <location>
        <begin position="269"/>
        <end position="307"/>
    </location>
</feature>
<proteinExistence type="predicted"/>
<evidence type="ECO:0000256" key="1">
    <source>
        <dbReference type="SAM" id="Coils"/>
    </source>
</evidence>
<keyword evidence="3" id="KW-1185">Reference proteome</keyword>